<evidence type="ECO:0000313" key="2">
    <source>
        <dbReference type="Proteomes" id="UP000632273"/>
    </source>
</evidence>
<reference evidence="2" key="1">
    <citation type="journal article" date="2019" name="Int. J. Syst. Evol. Microbiol.">
        <title>The Global Catalogue of Microorganisms (GCM) 10K type strain sequencing project: providing services to taxonomists for standard genome sequencing and annotation.</title>
        <authorList>
            <consortium name="The Broad Institute Genomics Platform"/>
            <consortium name="The Broad Institute Genome Sequencing Center for Infectious Disease"/>
            <person name="Wu L."/>
            <person name="Ma J."/>
        </authorList>
    </citation>
    <scope>NUCLEOTIDE SEQUENCE [LARGE SCALE GENOMIC DNA]</scope>
    <source>
        <strain evidence="2">CGMCC 1.15197</strain>
    </source>
</reference>
<evidence type="ECO:0000313" key="1">
    <source>
        <dbReference type="EMBL" id="GGF04833.1"/>
    </source>
</evidence>
<dbReference type="RefSeq" id="WP_188812680.1">
    <property type="nucleotide sequence ID" value="NZ_BMHT01000002.1"/>
</dbReference>
<dbReference type="InterPro" id="IPR008257">
    <property type="entry name" value="Pept_M19"/>
</dbReference>
<keyword evidence="2" id="KW-1185">Reference proteome</keyword>
<sequence>MAYFDLHAHPVLKAHLSGTQTANRRPVWSSDQDDIPVASPLVLFMRNILRHQANLYQLEAGEVSLSVSVHHSPEIGMVESNLFQKVADQIPSFVSPALLREIQQVGKPGKRTYFDHLRDSLALLPDDLTGPQGQRVNVLRSLAEYDPEALNFIRAIEGAHCLYSDPAGETAADNLQKLLDEGHRFLYLTLAHLTDNQICTHAFGMRMKVGPVTVSSNVIFFPNGAGLRETGKNLIRTALKAGVLIDVKHLSRASRMQYYELRETEFPNAPILCSHGAAAGCSRDKPPIRKAVVHRTEKNLVVVHYKQGGFFKPRITPQDFNCWSINLYDEDIREIVKSGGMIGISLDKRILGVNKTAKEIFSREEYELIPGCPPVVPAQQEPAVDADVEDEDDLLEADELADLAEARQSAAADEEAGISALEFTKRRHLKFLAHQILHMVRVGGQGTWSCLCIGSDLDGLIVPVKCARSVLDFDDVEDALIKRLLALADKGSPTDYDLTPNNVRERVRGLLWRNGWQFLERHFNQPA</sequence>
<dbReference type="Proteomes" id="UP000632273">
    <property type="component" value="Unassembled WGS sequence"/>
</dbReference>
<protein>
    <recommendedName>
        <fullName evidence="3">Membrane dipeptidase</fullName>
    </recommendedName>
</protein>
<dbReference type="SUPFAM" id="SSF51556">
    <property type="entry name" value="Metallo-dependent hydrolases"/>
    <property type="match status" value="1"/>
</dbReference>
<dbReference type="Pfam" id="PF01244">
    <property type="entry name" value="Peptidase_M19"/>
    <property type="match status" value="2"/>
</dbReference>
<comment type="caution">
    <text evidence="1">The sequence shown here is derived from an EMBL/GenBank/DDBJ whole genome shotgun (WGS) entry which is preliminary data.</text>
</comment>
<dbReference type="InterPro" id="IPR032466">
    <property type="entry name" value="Metal_Hydrolase"/>
</dbReference>
<evidence type="ECO:0008006" key="3">
    <source>
        <dbReference type="Google" id="ProtNLM"/>
    </source>
</evidence>
<organism evidence="1 2">
    <name type="scientific">Hymenobacter cavernae</name>
    <dbReference type="NCBI Taxonomy" id="2044852"/>
    <lineage>
        <taxon>Bacteria</taxon>
        <taxon>Pseudomonadati</taxon>
        <taxon>Bacteroidota</taxon>
        <taxon>Cytophagia</taxon>
        <taxon>Cytophagales</taxon>
        <taxon>Hymenobacteraceae</taxon>
        <taxon>Hymenobacter</taxon>
    </lineage>
</organism>
<dbReference type="Gene3D" id="3.20.20.140">
    <property type="entry name" value="Metal-dependent hydrolases"/>
    <property type="match status" value="1"/>
</dbReference>
<name>A0ABQ1TVM3_9BACT</name>
<gene>
    <name evidence="1" type="ORF">GCM10011383_14970</name>
</gene>
<accession>A0ABQ1TVM3</accession>
<proteinExistence type="predicted"/>
<dbReference type="EMBL" id="BMHT01000002">
    <property type="protein sequence ID" value="GGF04833.1"/>
    <property type="molecule type" value="Genomic_DNA"/>
</dbReference>